<evidence type="ECO:0000259" key="9">
    <source>
        <dbReference type="Pfam" id="PF04577"/>
    </source>
</evidence>
<evidence type="ECO:0000256" key="2">
    <source>
        <dbReference type="ARBA" id="ARBA00022676"/>
    </source>
</evidence>
<keyword evidence="8" id="KW-0732">Signal</keyword>
<dbReference type="VEuPathDB" id="FungiDB:TREMEDRAFT_29434"/>
<dbReference type="EMBL" id="SDIL01000026">
    <property type="protein sequence ID" value="RXK39808.1"/>
    <property type="molecule type" value="Genomic_DNA"/>
</dbReference>
<dbReference type="AlphaFoldDB" id="A0A4Q1BPH5"/>
<evidence type="ECO:0000256" key="3">
    <source>
        <dbReference type="ARBA" id="ARBA00022679"/>
    </source>
</evidence>
<dbReference type="InParanoid" id="A0A4Q1BPH5"/>
<dbReference type="GO" id="GO:0016020">
    <property type="term" value="C:membrane"/>
    <property type="evidence" value="ECO:0007669"/>
    <property type="project" value="UniProtKB-SubCell"/>
</dbReference>
<evidence type="ECO:0000256" key="4">
    <source>
        <dbReference type="ARBA" id="ARBA00022692"/>
    </source>
</evidence>
<accession>A0A4Q1BPH5</accession>
<dbReference type="InterPro" id="IPR007657">
    <property type="entry name" value="Glycosyltransferase_61"/>
</dbReference>
<comment type="subcellular location">
    <subcellularLocation>
        <location evidence="1">Membrane</location>
        <topology evidence="1">Single-pass membrane protein</topology>
    </subcellularLocation>
</comment>
<evidence type="ECO:0000256" key="5">
    <source>
        <dbReference type="ARBA" id="ARBA00022989"/>
    </source>
</evidence>
<evidence type="ECO:0000256" key="8">
    <source>
        <dbReference type="SAM" id="SignalP"/>
    </source>
</evidence>
<dbReference type="InterPro" id="IPR049625">
    <property type="entry name" value="Glyco_transf_61_cat"/>
</dbReference>
<keyword evidence="6" id="KW-0472">Membrane</keyword>
<feature type="signal peptide" evidence="8">
    <location>
        <begin position="1"/>
        <end position="23"/>
    </location>
</feature>
<dbReference type="GO" id="GO:0005783">
    <property type="term" value="C:endoplasmic reticulum"/>
    <property type="evidence" value="ECO:0007669"/>
    <property type="project" value="TreeGrafter"/>
</dbReference>
<keyword evidence="7" id="KW-0325">Glycoprotein</keyword>
<feature type="domain" description="Glycosyltransferase 61 catalytic" evidence="9">
    <location>
        <begin position="115"/>
        <end position="224"/>
    </location>
</feature>
<evidence type="ECO:0000313" key="11">
    <source>
        <dbReference type="Proteomes" id="UP000289152"/>
    </source>
</evidence>
<keyword evidence="2" id="KW-0328">Glycosyltransferase</keyword>
<organism evidence="10 11">
    <name type="scientific">Tremella mesenterica</name>
    <name type="common">Jelly fungus</name>
    <dbReference type="NCBI Taxonomy" id="5217"/>
    <lineage>
        <taxon>Eukaryota</taxon>
        <taxon>Fungi</taxon>
        <taxon>Dikarya</taxon>
        <taxon>Basidiomycota</taxon>
        <taxon>Agaricomycotina</taxon>
        <taxon>Tremellomycetes</taxon>
        <taxon>Tremellales</taxon>
        <taxon>Tremellaceae</taxon>
        <taxon>Tremella</taxon>
    </lineage>
</organism>
<evidence type="ECO:0000256" key="7">
    <source>
        <dbReference type="ARBA" id="ARBA00023180"/>
    </source>
</evidence>
<gene>
    <name evidence="10" type="ORF">M231_02863</name>
</gene>
<sequence>MIIILMILVAELFLGAWRVLASAGEDELPTRLMFRTAPDDWRDRTGLTPWFQQAVLPSTSVEERTIFEDRSSSSLTFIYDRMVIVDRWAAHRHGQETKWWNKATADLPLLPVAKNWMSPLRNAMKNLVIADGCDMSRKWSDRPVVTYINRQMTGRRLTEEDAEGLLRSMNRLAQEGVIEFTDAKMETMSRTEQFCLALRTDIMIGVHGNGLTHQLWMKPDSGVLEFMMGPGFARDYALVAELMGHEYYAIHDDHVFPPDQWRREDGWAVDQGPGFHGSNVRVNGEFIAEMVRDMAAARRGVTEPL</sequence>
<dbReference type="PANTHER" id="PTHR20961:SF38">
    <property type="entry name" value="PROTEIN O-LINKED-MANNOSE BETA-1,4-N-ACETYLGLUCOSAMINYLTRANSFERASE 2"/>
    <property type="match status" value="1"/>
</dbReference>
<evidence type="ECO:0000256" key="6">
    <source>
        <dbReference type="ARBA" id="ARBA00023136"/>
    </source>
</evidence>
<evidence type="ECO:0000256" key="1">
    <source>
        <dbReference type="ARBA" id="ARBA00004167"/>
    </source>
</evidence>
<dbReference type="Proteomes" id="UP000289152">
    <property type="component" value="Unassembled WGS sequence"/>
</dbReference>
<feature type="chain" id="PRO_5020483459" description="Glycosyltransferase 61 catalytic domain-containing protein" evidence="8">
    <location>
        <begin position="24"/>
        <end position="305"/>
    </location>
</feature>
<name>A0A4Q1BPH5_TREME</name>
<evidence type="ECO:0000313" key="10">
    <source>
        <dbReference type="EMBL" id="RXK39808.1"/>
    </source>
</evidence>
<protein>
    <recommendedName>
        <fullName evidence="9">Glycosyltransferase 61 catalytic domain-containing protein</fullName>
    </recommendedName>
</protein>
<dbReference type="OrthoDB" id="529273at2759"/>
<keyword evidence="3" id="KW-0808">Transferase</keyword>
<reference evidence="10 11" key="1">
    <citation type="submission" date="2016-06" db="EMBL/GenBank/DDBJ databases">
        <title>Evolution of pathogenesis and genome organization in the Tremellales.</title>
        <authorList>
            <person name="Cuomo C."/>
            <person name="Litvintseva A."/>
            <person name="Heitman J."/>
            <person name="Chen Y."/>
            <person name="Sun S."/>
            <person name="Springer D."/>
            <person name="Dromer F."/>
            <person name="Young S."/>
            <person name="Zeng Q."/>
            <person name="Chapman S."/>
            <person name="Gujja S."/>
            <person name="Saif S."/>
            <person name="Birren B."/>
        </authorList>
    </citation>
    <scope>NUCLEOTIDE SEQUENCE [LARGE SCALE GENOMIC DNA]</scope>
    <source>
        <strain evidence="10 11">ATCC 28783</strain>
    </source>
</reference>
<dbReference type="PANTHER" id="PTHR20961">
    <property type="entry name" value="GLYCOSYLTRANSFERASE"/>
    <property type="match status" value="1"/>
</dbReference>
<proteinExistence type="predicted"/>
<keyword evidence="11" id="KW-1185">Reference proteome</keyword>
<dbReference type="GO" id="GO:0097363">
    <property type="term" value="F:protein O-acetylglucosaminyltransferase activity"/>
    <property type="evidence" value="ECO:0007669"/>
    <property type="project" value="TreeGrafter"/>
</dbReference>
<keyword evidence="4" id="KW-0812">Transmembrane</keyword>
<dbReference type="GO" id="GO:0035269">
    <property type="term" value="P:protein O-linked glycosylation via mannose"/>
    <property type="evidence" value="ECO:0007669"/>
    <property type="project" value="TreeGrafter"/>
</dbReference>
<dbReference type="Pfam" id="PF04577">
    <property type="entry name" value="Glyco_transf_61"/>
    <property type="match status" value="1"/>
</dbReference>
<comment type="caution">
    <text evidence="10">The sequence shown here is derived from an EMBL/GenBank/DDBJ whole genome shotgun (WGS) entry which is preliminary data.</text>
</comment>
<keyword evidence="5" id="KW-1133">Transmembrane helix</keyword>